<accession>A0ACD5Y9S1</accession>
<name>A0ACD5Y9S1_AVESA</name>
<keyword evidence="2" id="KW-1185">Reference proteome</keyword>
<sequence length="367" mass="41127">MTSMKIISILCLFFLALNAARVESRRNPDDRPEFRHLFVFGDSFGDNGNTPKPRTNPFRRSPAVTEKTRQWFFPYGSFTDGRQNPTGRFSNYLVQSDLVAQIMGLDTAPPAYMLTEKNTCDKSGMTFAVGGAGAFQVPSKVATLSDQVDTFESLIADGTISRRRVEHSVALIAISGNDYTSLGDEREDPNIHAFVKNETIHGFIRNVTEEIVNNVQRLQEMGVTKILMNNLPPVGCAPSRTVPNLFTECDRGRNHYASVHNDALKMLLRAMDGVHTVDLNTAFTNIIDGTNGENTDAFDEKLSPCCQSMDPKGYCGQMGESDSDFRYTLCENADKYFYWDDMNPTQAGWETVMEQLEDPIKEFLELN</sequence>
<evidence type="ECO:0000313" key="1">
    <source>
        <dbReference type="EnsemblPlants" id="AVESA.00010b.r2.5DG0936380.1.CDS"/>
    </source>
</evidence>
<evidence type="ECO:0000313" key="2">
    <source>
        <dbReference type="Proteomes" id="UP001732700"/>
    </source>
</evidence>
<proteinExistence type="predicted"/>
<reference evidence="1" key="1">
    <citation type="submission" date="2021-05" db="EMBL/GenBank/DDBJ databases">
        <authorList>
            <person name="Scholz U."/>
            <person name="Mascher M."/>
            <person name="Fiebig A."/>
        </authorList>
    </citation>
    <scope>NUCLEOTIDE SEQUENCE [LARGE SCALE GENOMIC DNA]</scope>
</reference>
<dbReference type="Proteomes" id="UP001732700">
    <property type="component" value="Chromosome 5D"/>
</dbReference>
<protein>
    <submittedName>
        <fullName evidence="1">Uncharacterized protein</fullName>
    </submittedName>
</protein>
<organism evidence="1 2">
    <name type="scientific">Avena sativa</name>
    <name type="common">Oat</name>
    <dbReference type="NCBI Taxonomy" id="4498"/>
    <lineage>
        <taxon>Eukaryota</taxon>
        <taxon>Viridiplantae</taxon>
        <taxon>Streptophyta</taxon>
        <taxon>Embryophyta</taxon>
        <taxon>Tracheophyta</taxon>
        <taxon>Spermatophyta</taxon>
        <taxon>Magnoliopsida</taxon>
        <taxon>Liliopsida</taxon>
        <taxon>Poales</taxon>
        <taxon>Poaceae</taxon>
        <taxon>BOP clade</taxon>
        <taxon>Pooideae</taxon>
        <taxon>Poodae</taxon>
        <taxon>Poeae</taxon>
        <taxon>Poeae Chloroplast Group 1 (Aveneae type)</taxon>
        <taxon>Aveninae</taxon>
        <taxon>Avena</taxon>
    </lineage>
</organism>
<dbReference type="EnsemblPlants" id="AVESA.00010b.r2.5DG0936380.1">
    <property type="protein sequence ID" value="AVESA.00010b.r2.5DG0936380.1.CDS"/>
    <property type="gene ID" value="AVESA.00010b.r2.5DG0936380"/>
</dbReference>
<reference evidence="1" key="2">
    <citation type="submission" date="2025-09" db="UniProtKB">
        <authorList>
            <consortium name="EnsemblPlants"/>
        </authorList>
    </citation>
    <scope>IDENTIFICATION</scope>
</reference>